<evidence type="ECO:0000313" key="1">
    <source>
        <dbReference type="EMBL" id="KAJ9114688.1"/>
    </source>
</evidence>
<name>A0ACC2WT73_9TREE</name>
<protein>
    <submittedName>
        <fullName evidence="1">Uncharacterized protein</fullName>
    </submittedName>
</protein>
<gene>
    <name evidence="1" type="ORF">QFC22_005564</name>
</gene>
<accession>A0ACC2WT73</accession>
<evidence type="ECO:0000313" key="2">
    <source>
        <dbReference type="Proteomes" id="UP001243375"/>
    </source>
</evidence>
<proteinExistence type="predicted"/>
<organism evidence="1 2">
    <name type="scientific">Naganishia vaughanmartiniae</name>
    <dbReference type="NCBI Taxonomy" id="1424756"/>
    <lineage>
        <taxon>Eukaryota</taxon>
        <taxon>Fungi</taxon>
        <taxon>Dikarya</taxon>
        <taxon>Basidiomycota</taxon>
        <taxon>Agaricomycotina</taxon>
        <taxon>Tremellomycetes</taxon>
        <taxon>Filobasidiales</taxon>
        <taxon>Filobasidiaceae</taxon>
        <taxon>Naganishia</taxon>
    </lineage>
</organism>
<keyword evidence="2" id="KW-1185">Reference proteome</keyword>
<dbReference type="EMBL" id="JASBWU010000018">
    <property type="protein sequence ID" value="KAJ9114688.1"/>
    <property type="molecule type" value="Genomic_DNA"/>
</dbReference>
<comment type="caution">
    <text evidence="1">The sequence shown here is derived from an EMBL/GenBank/DDBJ whole genome shotgun (WGS) entry which is preliminary data.</text>
</comment>
<sequence>MLSEPSRDYHYRANSSQAIQQFPNHTTPLPLHYPQYMPPPPPTQLSVSQFPNVQHAMMNVHAQPTQTQFPMHTNYHAATPFQLPQPVPFPHQPFHNASNSHFGRSYAFNPRFSAPGGGTAAGHPYENGSTAVAPVAMQSYGKVWPRGNYNLPSRQQRFPVPNYVLRDWPTVEIPSQAAPPQPHVLRMPSTVTRLVSTCLAAERSFATLANFNVTCRAIHKVSLPHLWRTVYWNWGALSEEREGRKGKVELDGWDVGYRAAKEWEEMRWNEKLQTAKGGNDIKFLSGPPLHRHFFVPWSNRSKWIPLKLAKSLKAGITYMIDASSASPASSTCGSSSVFENAATTEELEIYLCAGYRFGTDDVVALLDAVEPPSQDTEQGDYAGLSSSFVGEKGGERDDDDDDKRCVRAGDGYTRLVFFIDKVSFDTDAAAVADDEEERRWSSPTQEAHSDQQAVATSILQGRNYPWLRYVDLVVCSSADFNEDGDAKALKVMLEEGLTVLTSAVRDWYFDEEARPELVVKGVNVGQARLSVQFVSEFIKQHHEFGCIVFKIGSADIVPSTFTSSTGSLKTDILQPMRTAYAALWSSPSLPSQCIGSTHVTSLGFPDQPDHMPPHVYVEASVGMEGDGGAIKVEVAEDGNVVWRDVMFCYMLASRMRSSWS</sequence>
<dbReference type="Proteomes" id="UP001243375">
    <property type="component" value="Unassembled WGS sequence"/>
</dbReference>
<reference evidence="1" key="1">
    <citation type="submission" date="2023-04" db="EMBL/GenBank/DDBJ databases">
        <title>Draft Genome sequencing of Naganishia species isolated from polar environments using Oxford Nanopore Technology.</title>
        <authorList>
            <person name="Leo P."/>
            <person name="Venkateswaran K."/>
        </authorList>
    </citation>
    <scope>NUCLEOTIDE SEQUENCE</scope>
    <source>
        <strain evidence="1">MNA-CCFEE 5425</strain>
    </source>
</reference>